<dbReference type="PANTHER" id="PTHR33221:SF4">
    <property type="entry name" value="HTH-TYPE TRANSCRIPTIONAL REPRESSOR NSRR"/>
    <property type="match status" value="1"/>
</dbReference>
<dbReference type="InterPro" id="IPR036388">
    <property type="entry name" value="WH-like_DNA-bd_sf"/>
</dbReference>
<dbReference type="InterPro" id="IPR000944">
    <property type="entry name" value="Tscrpt_reg_Rrf2"/>
</dbReference>
<proteinExistence type="predicted"/>
<dbReference type="Gene3D" id="1.10.10.10">
    <property type="entry name" value="Winged helix-like DNA-binding domain superfamily/Winged helix DNA-binding domain"/>
    <property type="match status" value="1"/>
</dbReference>
<dbReference type="Pfam" id="PF02082">
    <property type="entry name" value="Rrf2"/>
    <property type="match status" value="1"/>
</dbReference>
<keyword evidence="1" id="KW-0238">DNA-binding</keyword>
<gene>
    <name evidence="2" type="ORF">GCM10008938_02080</name>
</gene>
<dbReference type="RefSeq" id="WP_188998483.1">
    <property type="nucleotide sequence ID" value="NZ_BMOD01000001.1"/>
</dbReference>
<name>A0ABQ2CTT5_9DEIO</name>
<keyword evidence="3" id="KW-1185">Reference proteome</keyword>
<sequence length="138" mass="15285">MQVTRFTDLSLRLLMHLMQVPEQGRATVQEVADRFNVPYNHLNKVAHSLSKMGIIQGSKGKNGGIRLAKNPSEVRLGDLVRLTEPQADIIDCNIGPCPLRGNCKLKCVLIDAREAFYAKLNEFTLADVAAQPLMQLEG</sequence>
<accession>A0ABQ2CTT5</accession>
<dbReference type="Proteomes" id="UP000632222">
    <property type="component" value="Unassembled WGS sequence"/>
</dbReference>
<evidence type="ECO:0000256" key="1">
    <source>
        <dbReference type="ARBA" id="ARBA00023125"/>
    </source>
</evidence>
<dbReference type="NCBIfam" id="TIGR00738">
    <property type="entry name" value="rrf2_super"/>
    <property type="match status" value="1"/>
</dbReference>
<evidence type="ECO:0000313" key="2">
    <source>
        <dbReference type="EMBL" id="GGJ19569.1"/>
    </source>
</evidence>
<organism evidence="2 3">
    <name type="scientific">Deinococcus roseus</name>
    <dbReference type="NCBI Taxonomy" id="392414"/>
    <lineage>
        <taxon>Bacteria</taxon>
        <taxon>Thermotogati</taxon>
        <taxon>Deinococcota</taxon>
        <taxon>Deinococci</taxon>
        <taxon>Deinococcales</taxon>
        <taxon>Deinococcaceae</taxon>
        <taxon>Deinococcus</taxon>
    </lineage>
</organism>
<dbReference type="PANTHER" id="PTHR33221">
    <property type="entry name" value="WINGED HELIX-TURN-HELIX TRANSCRIPTIONAL REGULATOR, RRF2 FAMILY"/>
    <property type="match status" value="1"/>
</dbReference>
<dbReference type="SUPFAM" id="SSF46785">
    <property type="entry name" value="Winged helix' DNA-binding domain"/>
    <property type="match status" value="1"/>
</dbReference>
<dbReference type="EMBL" id="BMOD01000001">
    <property type="protein sequence ID" value="GGJ19569.1"/>
    <property type="molecule type" value="Genomic_DNA"/>
</dbReference>
<dbReference type="PROSITE" id="PS51197">
    <property type="entry name" value="HTH_RRF2_2"/>
    <property type="match status" value="1"/>
</dbReference>
<reference evidence="3" key="1">
    <citation type="journal article" date="2019" name="Int. J. Syst. Evol. Microbiol.">
        <title>The Global Catalogue of Microorganisms (GCM) 10K type strain sequencing project: providing services to taxonomists for standard genome sequencing and annotation.</title>
        <authorList>
            <consortium name="The Broad Institute Genomics Platform"/>
            <consortium name="The Broad Institute Genome Sequencing Center for Infectious Disease"/>
            <person name="Wu L."/>
            <person name="Ma J."/>
        </authorList>
    </citation>
    <scope>NUCLEOTIDE SEQUENCE [LARGE SCALE GENOMIC DNA]</scope>
    <source>
        <strain evidence="3">JCM 14370</strain>
    </source>
</reference>
<comment type="caution">
    <text evidence="2">The sequence shown here is derived from an EMBL/GenBank/DDBJ whole genome shotgun (WGS) entry which is preliminary data.</text>
</comment>
<evidence type="ECO:0000313" key="3">
    <source>
        <dbReference type="Proteomes" id="UP000632222"/>
    </source>
</evidence>
<dbReference type="InterPro" id="IPR036390">
    <property type="entry name" value="WH_DNA-bd_sf"/>
</dbReference>
<protein>
    <submittedName>
        <fullName evidence="2">Rrf2 family transcriptional regulator</fullName>
    </submittedName>
</protein>